<evidence type="ECO:0000313" key="2">
    <source>
        <dbReference type="Proteomes" id="UP000245626"/>
    </source>
</evidence>
<proteinExistence type="predicted"/>
<dbReference type="Proteomes" id="UP000245626">
    <property type="component" value="Unassembled WGS sequence"/>
</dbReference>
<reference evidence="1 2" key="1">
    <citation type="journal article" date="2018" name="Mol. Biol. Evol.">
        <title>Broad Genomic Sampling Reveals a Smut Pathogenic Ancestry of the Fungal Clade Ustilaginomycotina.</title>
        <authorList>
            <person name="Kijpornyongpan T."/>
            <person name="Mondo S.J."/>
            <person name="Barry K."/>
            <person name="Sandor L."/>
            <person name="Lee J."/>
            <person name="Lipzen A."/>
            <person name="Pangilinan J."/>
            <person name="LaButti K."/>
            <person name="Hainaut M."/>
            <person name="Henrissat B."/>
            <person name="Grigoriev I.V."/>
            <person name="Spatafora J.W."/>
            <person name="Aime M.C."/>
        </authorList>
    </citation>
    <scope>NUCLEOTIDE SEQUENCE [LARGE SCALE GENOMIC DNA]</scope>
    <source>
        <strain evidence="1 2">SA 807</strain>
    </source>
</reference>
<gene>
    <name evidence="1" type="ORF">IE53DRAFT_364639</name>
</gene>
<name>A0ACD0NNT9_9BASI</name>
<organism evidence="1 2">
    <name type="scientific">Violaceomyces palustris</name>
    <dbReference type="NCBI Taxonomy" id="1673888"/>
    <lineage>
        <taxon>Eukaryota</taxon>
        <taxon>Fungi</taxon>
        <taxon>Dikarya</taxon>
        <taxon>Basidiomycota</taxon>
        <taxon>Ustilaginomycotina</taxon>
        <taxon>Ustilaginomycetes</taxon>
        <taxon>Violaceomycetales</taxon>
        <taxon>Violaceomycetaceae</taxon>
        <taxon>Violaceomyces</taxon>
    </lineage>
</organism>
<keyword evidence="2" id="KW-1185">Reference proteome</keyword>
<dbReference type="EMBL" id="KZ820418">
    <property type="protein sequence ID" value="PWN47485.1"/>
    <property type="molecule type" value="Genomic_DNA"/>
</dbReference>
<evidence type="ECO:0000313" key="1">
    <source>
        <dbReference type="EMBL" id="PWN47485.1"/>
    </source>
</evidence>
<sequence>MRAVIVLIPFVEAKAASKAVTQANGSVVELERKVLLDMTKGRTNSPQRIARSSSASLECDSFATCTRSKNGNILESNFPSRRKAASSQTSVSRNTAIVIDLNQQFQAPLHQIQQREQPPLPDISSISSSSTSSGSGPSRAWSTAVERESRSGPAGQPGPSNLCRYITDTESRSSGNANNNTSINIINNINNINIINNCNNCHCSDCKGRSIRISEALSLSLELMPNSSSSCRNPPRKAPHRMNQVGILEAMANPFPITLHLLNLRHLCQHCRLVITSPFSIIVVINLLINSKTKRITLVPRINTHFLIAKRYCKKTASSLDGFHLSSFISSEMGKRRYSQIIQHTVPKGCSDNERRSPPQVAPPALHGSTREEQPILSGLHTLSSSDQGTGTSCISESSSSQDFPGPITGPDACFWKADVVVVCDEVEQSEAGASPISGNESRVSPPLEGRARNNASAAVGEALLHVLERVGLANCESSTQCGDSSSGGGVYCIAGGFEAVKRAKGSSLWLSGETESARRPEDAEQGSRTPPLTLPQSIGAMALSTRRSSADGLTQSVGASPEEVHGQSRNAKEDLCFNVSTILPGFLFLGPDVQEEPDVEELRKLGVKRILNVAREIEHGGQQLALDNRFEKYLKIPMMDSVEAKGVQQSIQEACCFLDEARMHFAPTYVHCKAGKSRSVTIVMAYLIHANRWSLRKSYSFVLNRRQGISPNIGFVAELMKFEEKELNLEKSGGIMGYGMEDEDEEEGEEEEREKEGGTASRP</sequence>
<protein>
    <submittedName>
        <fullName evidence="1">Uncharacterized protein</fullName>
    </submittedName>
</protein>
<accession>A0ACD0NNT9</accession>